<name>A0A7I4YFH1_HAECO</name>
<feature type="chain" id="PRO_5035443842" evidence="1">
    <location>
        <begin position="29"/>
        <end position="223"/>
    </location>
</feature>
<dbReference type="InterPro" id="IPR035940">
    <property type="entry name" value="CAP_sf"/>
</dbReference>
<dbReference type="Pfam" id="PF00188">
    <property type="entry name" value="CAP"/>
    <property type="match status" value="1"/>
</dbReference>
<dbReference type="SMART" id="SM00198">
    <property type="entry name" value="SCP"/>
    <property type="match status" value="1"/>
</dbReference>
<feature type="domain" description="SCP" evidence="2">
    <location>
        <begin position="48"/>
        <end position="193"/>
    </location>
</feature>
<dbReference type="InterPro" id="IPR014044">
    <property type="entry name" value="CAP_dom"/>
</dbReference>
<evidence type="ECO:0000256" key="1">
    <source>
        <dbReference type="SAM" id="SignalP"/>
    </source>
</evidence>
<dbReference type="Proteomes" id="UP000025227">
    <property type="component" value="Unplaced"/>
</dbReference>
<keyword evidence="3" id="KW-1185">Reference proteome</keyword>
<reference evidence="4" key="1">
    <citation type="submission" date="2020-12" db="UniProtKB">
        <authorList>
            <consortium name="WormBaseParasite"/>
        </authorList>
    </citation>
    <scope>IDENTIFICATION</scope>
    <source>
        <strain evidence="4">MHco3</strain>
    </source>
</reference>
<keyword evidence="1" id="KW-0732">Signal</keyword>
<dbReference type="CDD" id="cd05380">
    <property type="entry name" value="CAP_euk"/>
    <property type="match status" value="1"/>
</dbReference>
<dbReference type="WBParaSite" id="HCON_00093860-00001">
    <property type="protein sequence ID" value="HCON_00093860-00001"/>
    <property type="gene ID" value="HCON_00093860"/>
</dbReference>
<sequence length="223" mass="25234">ERCFAELLLKMLIYSVAVLFLALQDSSGLKIYRSNVTECGNQGTMVYTVRRTFLEELNEIRASLAKGTVPSFPEAANMRFMAYDCNLEEEAIKLTATCDRFEDGTQSNRKRINVASFEWEGNGVIKVAKKAVAEWWDKKPHTWDKSQKITENDSMPFFLIAQAETDRVGCSVKICEYTHYNVACIFEKEAKVGHNLYEEGTACTDCAGHCYQKLCNATTSVQQ</sequence>
<evidence type="ECO:0000313" key="3">
    <source>
        <dbReference type="Proteomes" id="UP000025227"/>
    </source>
</evidence>
<dbReference type="AlphaFoldDB" id="A0A7I4YFH1"/>
<dbReference type="OrthoDB" id="5876828at2759"/>
<proteinExistence type="predicted"/>
<accession>A0A7I4YFH1</accession>
<dbReference type="SUPFAM" id="SSF55797">
    <property type="entry name" value="PR-1-like"/>
    <property type="match status" value="1"/>
</dbReference>
<evidence type="ECO:0000259" key="2">
    <source>
        <dbReference type="SMART" id="SM00198"/>
    </source>
</evidence>
<evidence type="ECO:0000313" key="4">
    <source>
        <dbReference type="WBParaSite" id="HCON_00093860-00001"/>
    </source>
</evidence>
<organism evidence="3 4">
    <name type="scientific">Haemonchus contortus</name>
    <name type="common">Barber pole worm</name>
    <dbReference type="NCBI Taxonomy" id="6289"/>
    <lineage>
        <taxon>Eukaryota</taxon>
        <taxon>Metazoa</taxon>
        <taxon>Ecdysozoa</taxon>
        <taxon>Nematoda</taxon>
        <taxon>Chromadorea</taxon>
        <taxon>Rhabditida</taxon>
        <taxon>Rhabditina</taxon>
        <taxon>Rhabditomorpha</taxon>
        <taxon>Strongyloidea</taxon>
        <taxon>Trichostrongylidae</taxon>
        <taxon>Haemonchus</taxon>
    </lineage>
</organism>
<feature type="signal peptide" evidence="1">
    <location>
        <begin position="1"/>
        <end position="28"/>
    </location>
</feature>
<dbReference type="Gene3D" id="3.40.33.10">
    <property type="entry name" value="CAP"/>
    <property type="match status" value="1"/>
</dbReference>
<protein>
    <submittedName>
        <fullName evidence="4">SCP domain-containing protein</fullName>
    </submittedName>
</protein>